<dbReference type="GO" id="GO:0046872">
    <property type="term" value="F:metal ion binding"/>
    <property type="evidence" value="ECO:0007669"/>
    <property type="project" value="UniProtKB-KW"/>
</dbReference>
<evidence type="ECO:0000256" key="7">
    <source>
        <dbReference type="ARBA" id="ARBA00025769"/>
    </source>
</evidence>
<name>A0A0A9X9N2_LYGHE</name>
<evidence type="ECO:0000313" key="9">
    <source>
        <dbReference type="EMBL" id="JAG16669.1"/>
    </source>
</evidence>
<dbReference type="PANTHER" id="PTHR13058:SF22">
    <property type="entry name" value="EXODEOXYRIBONUCLEASE III"/>
    <property type="match status" value="1"/>
</dbReference>
<reference evidence="9" key="2">
    <citation type="submission" date="2014-07" db="EMBL/GenBank/DDBJ databases">
        <authorList>
            <person name="Hull J."/>
        </authorList>
    </citation>
    <scope>NUCLEOTIDE SEQUENCE</scope>
</reference>
<comment type="similarity">
    <text evidence="7">Belongs to the exonuclease superfamily. TREX family.</text>
</comment>
<dbReference type="SMART" id="SM00479">
    <property type="entry name" value="EXOIII"/>
    <property type="match status" value="1"/>
</dbReference>
<dbReference type="SUPFAM" id="SSF53098">
    <property type="entry name" value="Ribonuclease H-like"/>
    <property type="match status" value="1"/>
</dbReference>
<proteinExistence type="inferred from homology"/>
<dbReference type="InterPro" id="IPR040393">
    <property type="entry name" value="TREX1/2"/>
</dbReference>
<dbReference type="InterPro" id="IPR012337">
    <property type="entry name" value="RNaseH-like_sf"/>
</dbReference>
<evidence type="ECO:0000256" key="2">
    <source>
        <dbReference type="ARBA" id="ARBA00022722"/>
    </source>
</evidence>
<feature type="domain" description="Exonuclease" evidence="8">
    <location>
        <begin position="5"/>
        <end position="194"/>
    </location>
</feature>
<keyword evidence="3" id="KW-0479">Metal-binding</keyword>
<keyword evidence="5" id="KW-0269">Exonuclease</keyword>
<dbReference type="Pfam" id="PF00929">
    <property type="entry name" value="RNase_T"/>
    <property type="match status" value="1"/>
</dbReference>
<dbReference type="InterPro" id="IPR036397">
    <property type="entry name" value="RNaseH_sf"/>
</dbReference>
<organism evidence="9">
    <name type="scientific">Lygus hesperus</name>
    <name type="common">Western plant bug</name>
    <dbReference type="NCBI Taxonomy" id="30085"/>
    <lineage>
        <taxon>Eukaryota</taxon>
        <taxon>Metazoa</taxon>
        <taxon>Ecdysozoa</taxon>
        <taxon>Arthropoda</taxon>
        <taxon>Hexapoda</taxon>
        <taxon>Insecta</taxon>
        <taxon>Pterygota</taxon>
        <taxon>Neoptera</taxon>
        <taxon>Paraneoptera</taxon>
        <taxon>Hemiptera</taxon>
        <taxon>Heteroptera</taxon>
        <taxon>Panheteroptera</taxon>
        <taxon>Cimicomorpha</taxon>
        <taxon>Miridae</taxon>
        <taxon>Mirini</taxon>
        <taxon>Lygus</taxon>
    </lineage>
</organism>
<accession>A0A0A9X9N2</accession>
<sequence>MKKFVVVFLDFEATGLYQAADIVEIGAVAESGPTFNVYLATTEKFTKSAAEVTGMSVDSNNRLLKNGCPLDTVDRKEGFERFFKFLEGLNNSSGTKKLVLATHGARCFDMPLFKANLKKLDMAMWHRFDKLVFRFCDTLVFARTARNRLGLNSLSLRNIANTLDLSYEDGQHGALSDAQLTKRVAAAMGMNDSNMSHCIFNWATVYFSRDIL</sequence>
<comment type="cofactor">
    <cofactor evidence="1">
        <name>Mg(2+)</name>
        <dbReference type="ChEBI" id="CHEBI:18420"/>
    </cofactor>
</comment>
<dbReference type="CDD" id="cd06127">
    <property type="entry name" value="DEDDh"/>
    <property type="match status" value="1"/>
</dbReference>
<dbReference type="GO" id="GO:0006308">
    <property type="term" value="P:DNA catabolic process"/>
    <property type="evidence" value="ECO:0007669"/>
    <property type="project" value="TreeGrafter"/>
</dbReference>
<keyword evidence="2" id="KW-0540">Nuclease</keyword>
<dbReference type="Gene3D" id="3.30.420.10">
    <property type="entry name" value="Ribonuclease H-like superfamily/Ribonuclease H"/>
    <property type="match status" value="1"/>
</dbReference>
<dbReference type="EMBL" id="GDHC01001602">
    <property type="protein sequence ID" value="JAQ17027.1"/>
    <property type="molecule type" value="Transcribed_RNA"/>
</dbReference>
<keyword evidence="4" id="KW-0378">Hydrolase</keyword>
<reference evidence="10" key="3">
    <citation type="journal article" date="2016" name="Gigascience">
        <title>De novo construction of an expanded transcriptome assembly for the western tarnished plant bug, Lygus hesperus.</title>
        <authorList>
            <person name="Tassone E.E."/>
            <person name="Geib S.M."/>
            <person name="Hall B."/>
            <person name="Fabrick J.A."/>
            <person name="Brent C.S."/>
            <person name="Hull J.J."/>
        </authorList>
    </citation>
    <scope>NUCLEOTIDE SEQUENCE</scope>
</reference>
<protein>
    <submittedName>
        <fullName evidence="9">DNA polymerase III polC-type</fullName>
    </submittedName>
</protein>
<dbReference type="PANTHER" id="PTHR13058">
    <property type="entry name" value="THREE PRIME REPAIR EXONUCLEASE 1, 2"/>
    <property type="match status" value="1"/>
</dbReference>
<evidence type="ECO:0000256" key="6">
    <source>
        <dbReference type="ARBA" id="ARBA00022842"/>
    </source>
</evidence>
<evidence type="ECO:0000259" key="8">
    <source>
        <dbReference type="SMART" id="SM00479"/>
    </source>
</evidence>
<dbReference type="EMBL" id="GBHO01026935">
    <property type="protein sequence ID" value="JAG16669.1"/>
    <property type="molecule type" value="Transcribed_RNA"/>
</dbReference>
<evidence type="ECO:0000313" key="10">
    <source>
        <dbReference type="EMBL" id="JAQ17027.1"/>
    </source>
</evidence>
<evidence type="ECO:0000256" key="3">
    <source>
        <dbReference type="ARBA" id="ARBA00022723"/>
    </source>
</evidence>
<dbReference type="AlphaFoldDB" id="A0A0A9X9N2"/>
<evidence type="ECO:0000256" key="5">
    <source>
        <dbReference type="ARBA" id="ARBA00022839"/>
    </source>
</evidence>
<reference evidence="9" key="1">
    <citation type="journal article" date="2014" name="PLoS ONE">
        <title>Transcriptome-Based Identification of ABC Transporters in the Western Tarnished Plant Bug Lygus hesperus.</title>
        <authorList>
            <person name="Hull J.J."/>
            <person name="Chaney K."/>
            <person name="Geib S.M."/>
            <person name="Fabrick J.A."/>
            <person name="Brent C.S."/>
            <person name="Walsh D."/>
            <person name="Lavine L.C."/>
        </authorList>
    </citation>
    <scope>NUCLEOTIDE SEQUENCE</scope>
</reference>
<keyword evidence="6" id="KW-0460">Magnesium</keyword>
<dbReference type="GO" id="GO:0003676">
    <property type="term" value="F:nucleic acid binding"/>
    <property type="evidence" value="ECO:0007669"/>
    <property type="project" value="InterPro"/>
</dbReference>
<dbReference type="InterPro" id="IPR013520">
    <property type="entry name" value="Ribonucl_H"/>
</dbReference>
<evidence type="ECO:0000256" key="1">
    <source>
        <dbReference type="ARBA" id="ARBA00001946"/>
    </source>
</evidence>
<evidence type="ECO:0000256" key="4">
    <source>
        <dbReference type="ARBA" id="ARBA00022801"/>
    </source>
</evidence>
<gene>
    <name evidence="9" type="primary">polC_5</name>
    <name evidence="9" type="ORF">CM83_42978</name>
    <name evidence="10" type="ORF">g.64228</name>
</gene>
<dbReference type="GO" id="GO:0008296">
    <property type="term" value="F:3'-5'-DNA exonuclease activity"/>
    <property type="evidence" value="ECO:0007669"/>
    <property type="project" value="TreeGrafter"/>
</dbReference>
<dbReference type="GO" id="GO:0005737">
    <property type="term" value="C:cytoplasm"/>
    <property type="evidence" value="ECO:0007669"/>
    <property type="project" value="TreeGrafter"/>
</dbReference>